<dbReference type="AlphaFoldDB" id="A0A2S2C2Z8"/>
<sequence length="233" mass="23409">MAIPLSLGVPRSRGPQSLLEGLLSAAPTAGVSADPADTIGGTVGPRVVLASTLIGCHGTDAGRIIVGLDIDPAELRTREQASYEAVRFHLDCPAAQLGDALALRLPSPLAVFVGDGDLGLAESAQQLADAGRIPGLGSGCSIGEVADFLAVLAHADVGYVARACDAAEVLALLSGTVASLRGDNVRSALADPTAEKLAALGPEAAEAVREVLLGIEVSDPARVSRELAAAGLR</sequence>
<dbReference type="OrthoDB" id="4483076at2"/>
<dbReference type="Proteomes" id="UP000245711">
    <property type="component" value="Chromosome"/>
</dbReference>
<dbReference type="KEGG" id="roz:CBI38_02070"/>
<organism evidence="1 2">
    <name type="scientific">Rhodococcus oxybenzonivorans</name>
    <dbReference type="NCBI Taxonomy" id="1990687"/>
    <lineage>
        <taxon>Bacteria</taxon>
        <taxon>Bacillati</taxon>
        <taxon>Actinomycetota</taxon>
        <taxon>Actinomycetes</taxon>
        <taxon>Mycobacteriales</taxon>
        <taxon>Nocardiaceae</taxon>
        <taxon>Rhodococcus</taxon>
    </lineage>
</organism>
<protein>
    <submittedName>
        <fullName evidence="1">Uncharacterized protein</fullName>
    </submittedName>
</protein>
<dbReference type="RefSeq" id="WP_109334802.1">
    <property type="nucleotide sequence ID" value="NZ_CP021354.1"/>
</dbReference>
<evidence type="ECO:0000313" key="2">
    <source>
        <dbReference type="Proteomes" id="UP000245711"/>
    </source>
</evidence>
<evidence type="ECO:0000313" key="1">
    <source>
        <dbReference type="EMBL" id="AWK75287.1"/>
    </source>
</evidence>
<proteinExistence type="predicted"/>
<gene>
    <name evidence="1" type="ORF">CBI38_02070</name>
</gene>
<dbReference type="EMBL" id="CP021354">
    <property type="protein sequence ID" value="AWK75287.1"/>
    <property type="molecule type" value="Genomic_DNA"/>
</dbReference>
<keyword evidence="2" id="KW-1185">Reference proteome</keyword>
<reference evidence="1 2" key="1">
    <citation type="submission" date="2017-05" db="EMBL/GenBank/DDBJ databases">
        <title>Isolation of Rhodococcus sp. S2-17 biodegrading of BP-3.</title>
        <authorList>
            <person name="Lee Y."/>
            <person name="Kim K.H."/>
            <person name="Chun B.H."/>
            <person name="Jung H.S."/>
            <person name="Jeon C.O."/>
        </authorList>
    </citation>
    <scope>NUCLEOTIDE SEQUENCE [LARGE SCALE GENOMIC DNA]</scope>
    <source>
        <strain evidence="1 2">S2-17</strain>
    </source>
</reference>
<name>A0A2S2C2Z8_9NOCA</name>
<accession>A0A2S2C2Z8</accession>